<dbReference type="AlphaFoldDB" id="A0AAD7TIJ9"/>
<proteinExistence type="predicted"/>
<evidence type="ECO:0000313" key="3">
    <source>
        <dbReference type="Proteomes" id="UP001215151"/>
    </source>
</evidence>
<keyword evidence="3" id="KW-1185">Reference proteome</keyword>
<comment type="caution">
    <text evidence="2">The sequence shown here is derived from an EMBL/GenBank/DDBJ whole genome shotgun (WGS) entry which is preliminary data.</text>
</comment>
<accession>A0AAD7TIJ9</accession>
<dbReference type="EMBL" id="JAPEVG010000559">
    <property type="protein sequence ID" value="KAJ8457454.1"/>
    <property type="molecule type" value="Genomic_DNA"/>
</dbReference>
<feature type="compositionally biased region" description="Pro residues" evidence="1">
    <location>
        <begin position="214"/>
        <end position="230"/>
    </location>
</feature>
<organism evidence="2 3">
    <name type="scientific">Trametes cubensis</name>
    <dbReference type="NCBI Taxonomy" id="1111947"/>
    <lineage>
        <taxon>Eukaryota</taxon>
        <taxon>Fungi</taxon>
        <taxon>Dikarya</taxon>
        <taxon>Basidiomycota</taxon>
        <taxon>Agaricomycotina</taxon>
        <taxon>Agaricomycetes</taxon>
        <taxon>Polyporales</taxon>
        <taxon>Polyporaceae</taxon>
        <taxon>Trametes</taxon>
    </lineage>
</organism>
<gene>
    <name evidence="2" type="ORF">ONZ51_g11520</name>
</gene>
<feature type="compositionally biased region" description="Low complexity" evidence="1">
    <location>
        <begin position="231"/>
        <end position="259"/>
    </location>
</feature>
<feature type="region of interest" description="Disordered" evidence="1">
    <location>
        <begin position="204"/>
        <end position="276"/>
    </location>
</feature>
<protein>
    <submittedName>
        <fullName evidence="2">Uncharacterized protein</fullName>
    </submittedName>
</protein>
<reference evidence="2" key="1">
    <citation type="submission" date="2022-11" db="EMBL/GenBank/DDBJ databases">
        <title>Genome Sequence of Cubamyces cubensis.</title>
        <authorList>
            <person name="Buettner E."/>
        </authorList>
    </citation>
    <scope>NUCLEOTIDE SEQUENCE</scope>
    <source>
        <strain evidence="2">MPL-01</strain>
    </source>
</reference>
<evidence type="ECO:0000256" key="1">
    <source>
        <dbReference type="SAM" id="MobiDB-lite"/>
    </source>
</evidence>
<sequence length="276" mass="30027">MQPGAANIRGNAAPFFYLNPYFYPAFTDGANGPANAGFPFMPFPFPLGQFGMDKVEERDDPERAKRLVDGLEEVPVDMVKRIERAGGPGTTQGETPTWRLLSRNSSLLWKSMVLSLLLRARRRHRLVLPRLRPHLTPPERAQIRNLWFFHARMCSMRRAFSLGSPSRGARRACRAGSTLTQIPSPTDLGQFAPVVLNHNQRLSAAPQPQQPSVYGPPPPPLSVPHPPQPSAAPAAFAQAAPQPPNAAAAAASPLRAATPKGNSCPRFRPSLPSISA</sequence>
<name>A0AAD7TIJ9_9APHY</name>
<dbReference type="Proteomes" id="UP001215151">
    <property type="component" value="Unassembled WGS sequence"/>
</dbReference>
<evidence type="ECO:0000313" key="2">
    <source>
        <dbReference type="EMBL" id="KAJ8457454.1"/>
    </source>
</evidence>